<proteinExistence type="predicted"/>
<accession>A0ABV5WY76</accession>
<gene>
    <name evidence="8" type="ORF">ACFFN1_01635</name>
</gene>
<feature type="transmembrane region" description="Helical" evidence="6">
    <location>
        <begin position="108"/>
        <end position="127"/>
    </location>
</feature>
<evidence type="ECO:0000259" key="7">
    <source>
        <dbReference type="Pfam" id="PF06271"/>
    </source>
</evidence>
<organism evidence="8 9">
    <name type="scientific">Brevibacterium otitidis</name>
    <dbReference type="NCBI Taxonomy" id="53364"/>
    <lineage>
        <taxon>Bacteria</taxon>
        <taxon>Bacillati</taxon>
        <taxon>Actinomycetota</taxon>
        <taxon>Actinomycetes</taxon>
        <taxon>Micrococcales</taxon>
        <taxon>Brevibacteriaceae</taxon>
        <taxon>Brevibacterium</taxon>
    </lineage>
</organism>
<dbReference type="RefSeq" id="WP_376837973.1">
    <property type="nucleotide sequence ID" value="NZ_JBHMAU010000018.1"/>
</dbReference>
<keyword evidence="4 6" id="KW-1133">Transmembrane helix</keyword>
<feature type="domain" description="RDD" evidence="7">
    <location>
        <begin position="39"/>
        <end position="139"/>
    </location>
</feature>
<dbReference type="EMBL" id="JBHMAU010000018">
    <property type="protein sequence ID" value="MFB9775124.1"/>
    <property type="molecule type" value="Genomic_DNA"/>
</dbReference>
<keyword evidence="3 6" id="KW-0812">Transmembrane</keyword>
<dbReference type="Pfam" id="PF06271">
    <property type="entry name" value="RDD"/>
    <property type="match status" value="1"/>
</dbReference>
<evidence type="ECO:0000256" key="4">
    <source>
        <dbReference type="ARBA" id="ARBA00022989"/>
    </source>
</evidence>
<evidence type="ECO:0000256" key="3">
    <source>
        <dbReference type="ARBA" id="ARBA00022692"/>
    </source>
</evidence>
<comment type="caution">
    <text evidence="8">The sequence shown here is derived from an EMBL/GenBank/DDBJ whole genome shotgun (WGS) entry which is preliminary data.</text>
</comment>
<keyword evidence="5 6" id="KW-0472">Membrane</keyword>
<feature type="transmembrane region" description="Helical" evidence="6">
    <location>
        <begin position="45"/>
        <end position="63"/>
    </location>
</feature>
<evidence type="ECO:0000256" key="2">
    <source>
        <dbReference type="ARBA" id="ARBA00022475"/>
    </source>
</evidence>
<evidence type="ECO:0000313" key="9">
    <source>
        <dbReference type="Proteomes" id="UP001589707"/>
    </source>
</evidence>
<keyword evidence="2" id="KW-1003">Cell membrane</keyword>
<evidence type="ECO:0000256" key="6">
    <source>
        <dbReference type="SAM" id="Phobius"/>
    </source>
</evidence>
<keyword evidence="9" id="KW-1185">Reference proteome</keyword>
<dbReference type="InterPro" id="IPR051791">
    <property type="entry name" value="Pra-immunoreactive"/>
</dbReference>
<comment type="subcellular location">
    <subcellularLocation>
        <location evidence="1">Cell membrane</location>
        <topology evidence="1">Multi-pass membrane protein</topology>
    </subcellularLocation>
</comment>
<evidence type="ECO:0000256" key="1">
    <source>
        <dbReference type="ARBA" id="ARBA00004651"/>
    </source>
</evidence>
<feature type="transmembrane region" description="Helical" evidence="6">
    <location>
        <begin position="69"/>
        <end position="87"/>
    </location>
</feature>
<evidence type="ECO:0000256" key="5">
    <source>
        <dbReference type="ARBA" id="ARBA00023136"/>
    </source>
</evidence>
<evidence type="ECO:0000313" key="8">
    <source>
        <dbReference type="EMBL" id="MFB9775124.1"/>
    </source>
</evidence>
<dbReference type="InterPro" id="IPR010432">
    <property type="entry name" value="RDD"/>
</dbReference>
<dbReference type="InterPro" id="IPR016795">
    <property type="entry name" value="UCP021697"/>
</dbReference>
<sequence length="146" mass="16011">MISRDDFGSWLDGPSAASTGNDYPGSRLGLPETGPGSIAPMWRRLLALWLDYLMCLGIAYWLFNGSTLAILGIFFIEYVVLDSLLGTTVGQRLFGIRVIRLDGARPGFASGFIRSLLLMFVIPAIIFDADRRGFHDIPARTAVVRG</sequence>
<name>A0ABV5WY76_9MICO</name>
<dbReference type="PANTHER" id="PTHR36115:SF6">
    <property type="entry name" value="PROLINE-RICH ANTIGEN HOMOLOG"/>
    <property type="match status" value="1"/>
</dbReference>
<reference evidence="8 9" key="1">
    <citation type="submission" date="2024-09" db="EMBL/GenBank/DDBJ databases">
        <authorList>
            <person name="Sun Q."/>
            <person name="Mori K."/>
        </authorList>
    </citation>
    <scope>NUCLEOTIDE SEQUENCE [LARGE SCALE GENOMIC DNA]</scope>
    <source>
        <strain evidence="8 9">JCM 11683</strain>
    </source>
</reference>
<dbReference type="PANTHER" id="PTHR36115">
    <property type="entry name" value="PROLINE-RICH ANTIGEN HOMOLOG-RELATED"/>
    <property type="match status" value="1"/>
</dbReference>
<dbReference type="Proteomes" id="UP001589707">
    <property type="component" value="Unassembled WGS sequence"/>
</dbReference>
<dbReference type="PIRSF" id="PIRSF021697">
    <property type="entry name" value="UCP021697"/>
    <property type="match status" value="1"/>
</dbReference>
<protein>
    <submittedName>
        <fullName evidence="8">RDD family protein</fullName>
    </submittedName>
</protein>